<protein>
    <recommendedName>
        <fullName evidence="4">MFS transporter</fullName>
    </recommendedName>
</protein>
<evidence type="ECO:0008006" key="4">
    <source>
        <dbReference type="Google" id="ProtNLM"/>
    </source>
</evidence>
<gene>
    <name evidence="2" type="ORF">DES54_1801</name>
</gene>
<comment type="caution">
    <text evidence="2">The sequence shown here is derived from an EMBL/GenBank/DDBJ whole genome shotgun (WGS) entry which is preliminary data.</text>
</comment>
<accession>A0A366HXR2</accession>
<dbReference type="Proteomes" id="UP000253046">
    <property type="component" value="Unassembled WGS sequence"/>
</dbReference>
<dbReference type="EMBL" id="QNRY01000080">
    <property type="protein sequence ID" value="RBP57045.1"/>
    <property type="molecule type" value="Genomic_DNA"/>
</dbReference>
<keyword evidence="1" id="KW-0472">Membrane</keyword>
<proteinExistence type="predicted"/>
<organism evidence="2 3">
    <name type="scientific">Brenneria salicis ATCC 15712 = DSM 30166</name>
    <dbReference type="NCBI Taxonomy" id="714314"/>
    <lineage>
        <taxon>Bacteria</taxon>
        <taxon>Pseudomonadati</taxon>
        <taxon>Pseudomonadota</taxon>
        <taxon>Gammaproteobacteria</taxon>
        <taxon>Enterobacterales</taxon>
        <taxon>Pectobacteriaceae</taxon>
        <taxon>Brenneria</taxon>
    </lineage>
</organism>
<dbReference type="SUPFAM" id="SSF103473">
    <property type="entry name" value="MFS general substrate transporter"/>
    <property type="match status" value="1"/>
</dbReference>
<feature type="transmembrane region" description="Helical" evidence="1">
    <location>
        <begin position="12"/>
        <end position="30"/>
    </location>
</feature>
<sequence>MTNGNLWRLWPLVIGTFALGLDAYVLAGLLPSMAKDLQTTQGSIGLGVALFTAADPVNNSV</sequence>
<keyword evidence="1" id="KW-0812">Transmembrane</keyword>
<evidence type="ECO:0000313" key="3">
    <source>
        <dbReference type="Proteomes" id="UP000253046"/>
    </source>
</evidence>
<evidence type="ECO:0000313" key="2">
    <source>
        <dbReference type="EMBL" id="RBP57045.1"/>
    </source>
</evidence>
<name>A0A366HXR2_9GAMM</name>
<evidence type="ECO:0000256" key="1">
    <source>
        <dbReference type="SAM" id="Phobius"/>
    </source>
</evidence>
<keyword evidence="1" id="KW-1133">Transmembrane helix</keyword>
<dbReference type="InterPro" id="IPR036259">
    <property type="entry name" value="MFS_trans_sf"/>
</dbReference>
<dbReference type="AlphaFoldDB" id="A0A366HXR2"/>
<keyword evidence="3" id="KW-1185">Reference proteome</keyword>
<reference evidence="2 3" key="1">
    <citation type="submission" date="2018-06" db="EMBL/GenBank/DDBJ databases">
        <title>Genomic Encyclopedia of Type Strains, Phase IV (KMG-IV): sequencing the most valuable type-strain genomes for metagenomic binning, comparative biology and taxonomic classification.</title>
        <authorList>
            <person name="Goeker M."/>
        </authorList>
    </citation>
    <scope>NUCLEOTIDE SEQUENCE [LARGE SCALE GENOMIC DNA]</scope>
    <source>
        <strain evidence="2 3">DSM 30166</strain>
    </source>
</reference>